<keyword evidence="10 15" id="KW-0234">DNA repair</keyword>
<dbReference type="PROSITE" id="PS51194">
    <property type="entry name" value="HELICASE_CTER"/>
    <property type="match status" value="1"/>
</dbReference>
<evidence type="ECO:0000256" key="5">
    <source>
        <dbReference type="ARBA" id="ARBA00022801"/>
    </source>
</evidence>
<evidence type="ECO:0000256" key="12">
    <source>
        <dbReference type="ARBA" id="ARBA00034617"/>
    </source>
</evidence>
<evidence type="ECO:0000256" key="15">
    <source>
        <dbReference type="RuleBase" id="RU363016"/>
    </source>
</evidence>
<keyword evidence="7 15" id="KW-0067">ATP-binding</keyword>
<dbReference type="PROSITE" id="PS51192">
    <property type="entry name" value="HELICASE_ATP_BIND_1"/>
    <property type="match status" value="1"/>
</dbReference>
<dbReference type="GO" id="GO:0003677">
    <property type="term" value="F:DNA binding"/>
    <property type="evidence" value="ECO:0007669"/>
    <property type="project" value="UniProtKB-KW"/>
</dbReference>
<evidence type="ECO:0000313" key="19">
    <source>
        <dbReference type="EMBL" id="OBK29848.1"/>
    </source>
</evidence>
<evidence type="ECO:0000313" key="20">
    <source>
        <dbReference type="Proteomes" id="UP000093928"/>
    </source>
</evidence>
<feature type="domain" description="Helicase C-terminal" evidence="18">
    <location>
        <begin position="500"/>
        <end position="673"/>
    </location>
</feature>
<dbReference type="SMART" id="SM00490">
    <property type="entry name" value="HELICc"/>
    <property type="match status" value="1"/>
</dbReference>
<dbReference type="SUPFAM" id="SSF50249">
    <property type="entry name" value="Nucleic acid-binding proteins"/>
    <property type="match status" value="1"/>
</dbReference>
<keyword evidence="3 15" id="KW-0547">Nucleotide-binding</keyword>
<dbReference type="GO" id="GO:0005524">
    <property type="term" value="F:ATP binding"/>
    <property type="evidence" value="ECO:0007669"/>
    <property type="project" value="UniProtKB-KW"/>
</dbReference>
<dbReference type="Pfam" id="PF00271">
    <property type="entry name" value="Helicase_C"/>
    <property type="match status" value="1"/>
</dbReference>
<dbReference type="InterPro" id="IPR047112">
    <property type="entry name" value="RecG/Mfd"/>
</dbReference>
<feature type="domain" description="Helicase ATP-binding" evidence="17">
    <location>
        <begin position="302"/>
        <end position="477"/>
    </location>
</feature>
<dbReference type="InterPro" id="IPR027417">
    <property type="entry name" value="P-loop_NTPase"/>
</dbReference>
<evidence type="ECO:0000256" key="4">
    <source>
        <dbReference type="ARBA" id="ARBA00022763"/>
    </source>
</evidence>
<evidence type="ECO:0000256" key="1">
    <source>
        <dbReference type="ARBA" id="ARBA00007504"/>
    </source>
</evidence>
<comment type="catalytic activity">
    <reaction evidence="14 15">
        <text>ATP + H2O = ADP + phosphate + H(+)</text>
        <dbReference type="Rhea" id="RHEA:13065"/>
        <dbReference type="ChEBI" id="CHEBI:15377"/>
        <dbReference type="ChEBI" id="CHEBI:15378"/>
        <dbReference type="ChEBI" id="CHEBI:30616"/>
        <dbReference type="ChEBI" id="CHEBI:43474"/>
        <dbReference type="ChEBI" id="CHEBI:456216"/>
        <dbReference type="EC" id="5.6.2.4"/>
    </reaction>
</comment>
<dbReference type="EMBL" id="LZLS01000043">
    <property type="protein sequence ID" value="OBK29848.1"/>
    <property type="molecule type" value="Genomic_DNA"/>
</dbReference>
<organism evidence="19 20">
    <name type="scientific">Mycobacterium asiaticum</name>
    <dbReference type="NCBI Taxonomy" id="1790"/>
    <lineage>
        <taxon>Bacteria</taxon>
        <taxon>Bacillati</taxon>
        <taxon>Actinomycetota</taxon>
        <taxon>Actinomycetes</taxon>
        <taxon>Mycobacteriales</taxon>
        <taxon>Mycobacteriaceae</taxon>
        <taxon>Mycobacterium</taxon>
    </lineage>
</organism>
<accession>A0A1A3P6I4</accession>
<dbReference type="InterPro" id="IPR001650">
    <property type="entry name" value="Helicase_C-like"/>
</dbReference>
<dbReference type="NCBIfam" id="NF008167">
    <property type="entry name" value="PRK10917.2-1"/>
    <property type="match status" value="1"/>
</dbReference>
<evidence type="ECO:0000256" key="13">
    <source>
        <dbReference type="ARBA" id="ARBA00034808"/>
    </source>
</evidence>
<keyword evidence="8" id="KW-0238">DNA-binding</keyword>
<dbReference type="NCBIfam" id="TIGR00643">
    <property type="entry name" value="recG"/>
    <property type="match status" value="1"/>
</dbReference>
<evidence type="ECO:0000256" key="16">
    <source>
        <dbReference type="SAM" id="MobiDB-lite"/>
    </source>
</evidence>
<evidence type="ECO:0000256" key="14">
    <source>
        <dbReference type="ARBA" id="ARBA00048988"/>
    </source>
</evidence>
<reference evidence="19 20" key="1">
    <citation type="submission" date="2016-06" db="EMBL/GenBank/DDBJ databases">
        <authorList>
            <person name="Kjaerup R.B."/>
            <person name="Dalgaard T.S."/>
            <person name="Juul-Madsen H.R."/>
        </authorList>
    </citation>
    <scope>NUCLEOTIDE SEQUENCE [LARGE SCALE GENOMIC DNA]</scope>
    <source>
        <strain evidence="19 20">1165133.8</strain>
    </source>
</reference>
<comment type="catalytic activity">
    <reaction evidence="12 15">
        <text>Couples ATP hydrolysis with the unwinding of duplex DNA by translocating in the 3'-5' direction.</text>
        <dbReference type="EC" id="5.6.2.4"/>
    </reaction>
</comment>
<evidence type="ECO:0000256" key="8">
    <source>
        <dbReference type="ARBA" id="ARBA00023125"/>
    </source>
</evidence>
<comment type="function">
    <text evidence="15">Plays a critical role in recombination and DNA repair. Helps process Holliday junction intermediates to mature products by catalyzing branch migration. Has replication fork regression activity, unwinds stalled or blocked replication forks to make a HJ that can be resolved. Has a DNA unwinding activity characteristic of a DNA helicase with 3'-5' polarity.</text>
</comment>
<evidence type="ECO:0000256" key="6">
    <source>
        <dbReference type="ARBA" id="ARBA00022806"/>
    </source>
</evidence>
<keyword evidence="6 15" id="KW-0347">Helicase</keyword>
<dbReference type="PANTHER" id="PTHR47964">
    <property type="entry name" value="ATP-DEPENDENT DNA HELICASE HOMOLOG RECG, CHLOROPLASTIC"/>
    <property type="match status" value="1"/>
</dbReference>
<keyword evidence="11" id="KW-0413">Isomerase</keyword>
<dbReference type="GO" id="GO:0006281">
    <property type="term" value="P:DNA repair"/>
    <property type="evidence" value="ECO:0007669"/>
    <property type="project" value="UniProtKB-UniRule"/>
</dbReference>
<feature type="region of interest" description="Disordered" evidence="16">
    <location>
        <begin position="523"/>
        <end position="543"/>
    </location>
</feature>
<dbReference type="EC" id="5.6.2.4" evidence="13 15"/>
<dbReference type="CDD" id="cd04488">
    <property type="entry name" value="RecG_wedge_OBF"/>
    <property type="match status" value="1"/>
</dbReference>
<comment type="caution">
    <text evidence="19">The sequence shown here is derived from an EMBL/GenBank/DDBJ whole genome shotgun (WGS) entry which is preliminary data.</text>
</comment>
<keyword evidence="4 15" id="KW-0227">DNA damage</keyword>
<evidence type="ECO:0000256" key="3">
    <source>
        <dbReference type="ARBA" id="ARBA00022741"/>
    </source>
</evidence>
<sequence length="738" mass="80562">MASLSDRLAYLLTDKSIGLLDEVFGIQTVGDLLRHYPRSYIKNRETPGVDDERPEAGEHITIVDVISRAESFPMKKTPSRKCLRITVGTGRGSVTATFFNANYINKVLIKGAKVMLSGEVGYYKGAMQLTHPAFLVFDSPDGKNHGAKSLRSIADASREARGEVVMDEFERPYYPIYPASAKLQSWDIFRCVRQVLEVLDPVPDPLPAALRSKYRLISEDEALRAVHLAEEESLHERARRRLTFDEAIGLQWALAGRRHGELSQSGPAAAPRSDGLVAELLGRLPFELTAGQREVLAVLSDDLATTRPMNRLLQGEVGSGKTILAVLAMLQMVDAGYQCALLAPTEVLAAQHLLSTTTVLGPLAAGGQLGGADNATRVALLTGSMTAAQKKKVRAEIAGGEVGIVIGTHALLQDAVEFHQLGMVVVDEQHRFGVEQRDQLRAKAPAGITPHLLVMTATPIPRTVALTYYGDLETSTLRELPRGRQPITSSVIFVNQKREWFDRAWQRIREEVAAGRQAYVVTPRIDESEADDKQDGPRPSATAETTFTRLRSAELSGLRLGLMHGRLPADEKEDAMALFRAGQIDVLVCTTVIEVGVDVPNATVMLVLDADRFGISQLHQLRGRVGRGRHPSVCLLVSWTSEGSSAGKRLKAVAATMDGFALADLDLKERKEGDVLGRNQSGRAITLRLLSLSDHLEFIEAARDYCVAAYAANPADPELGLMAAPFTNTDRIEYLDKS</sequence>
<name>A0A1A3P6I4_MYCAS</name>
<keyword evidence="5 15" id="KW-0378">Hydrolase</keyword>
<evidence type="ECO:0000256" key="9">
    <source>
        <dbReference type="ARBA" id="ARBA00023172"/>
    </source>
</evidence>
<dbReference type="SMART" id="SM00487">
    <property type="entry name" value="DEXDc"/>
    <property type="match status" value="1"/>
</dbReference>
<dbReference type="Gene3D" id="2.40.50.140">
    <property type="entry name" value="Nucleic acid-binding proteins"/>
    <property type="match status" value="1"/>
</dbReference>
<dbReference type="Proteomes" id="UP000093928">
    <property type="component" value="Unassembled WGS sequence"/>
</dbReference>
<dbReference type="GO" id="GO:0006310">
    <property type="term" value="P:DNA recombination"/>
    <property type="evidence" value="ECO:0007669"/>
    <property type="project" value="UniProtKB-UniRule"/>
</dbReference>
<dbReference type="OrthoDB" id="9804325at2"/>
<dbReference type="Pfam" id="PF00270">
    <property type="entry name" value="DEAD"/>
    <property type="match status" value="1"/>
</dbReference>
<evidence type="ECO:0000256" key="11">
    <source>
        <dbReference type="ARBA" id="ARBA00023235"/>
    </source>
</evidence>
<dbReference type="Pfam" id="PF17191">
    <property type="entry name" value="RecG_wedge"/>
    <property type="match status" value="1"/>
</dbReference>
<dbReference type="PANTHER" id="PTHR47964:SF1">
    <property type="entry name" value="ATP-DEPENDENT DNA HELICASE HOMOLOG RECG, CHLOROPLASTIC"/>
    <property type="match status" value="1"/>
</dbReference>
<dbReference type="CDD" id="cd17992">
    <property type="entry name" value="DEXHc_RecG"/>
    <property type="match status" value="1"/>
</dbReference>
<gene>
    <name evidence="19" type="ORF">A5634_17500</name>
</gene>
<evidence type="ECO:0000256" key="10">
    <source>
        <dbReference type="ARBA" id="ARBA00023204"/>
    </source>
</evidence>
<proteinExistence type="inferred from homology"/>
<keyword evidence="9 15" id="KW-0233">DNA recombination</keyword>
<dbReference type="GO" id="GO:0016887">
    <property type="term" value="F:ATP hydrolysis activity"/>
    <property type="evidence" value="ECO:0007669"/>
    <property type="project" value="RHEA"/>
</dbReference>
<dbReference type="InterPro" id="IPR014001">
    <property type="entry name" value="Helicase_ATP-bd"/>
</dbReference>
<protein>
    <recommendedName>
        <fullName evidence="2 15">ATP-dependent DNA helicase RecG</fullName>
        <ecNumber evidence="13 15">5.6.2.4</ecNumber>
    </recommendedName>
</protein>
<evidence type="ECO:0000259" key="17">
    <source>
        <dbReference type="PROSITE" id="PS51192"/>
    </source>
</evidence>
<dbReference type="Gene3D" id="3.40.50.300">
    <property type="entry name" value="P-loop containing nucleotide triphosphate hydrolases"/>
    <property type="match status" value="2"/>
</dbReference>
<dbReference type="InterPro" id="IPR033454">
    <property type="entry name" value="RecG_wedge"/>
</dbReference>
<comment type="similarity">
    <text evidence="1 15">Belongs to the helicase family. RecG subfamily.</text>
</comment>
<feature type="compositionally biased region" description="Basic and acidic residues" evidence="16">
    <location>
        <begin position="524"/>
        <end position="536"/>
    </location>
</feature>
<dbReference type="RefSeq" id="WP_065142938.1">
    <property type="nucleotide sequence ID" value="NZ_LZLS01000043.1"/>
</dbReference>
<dbReference type="InterPro" id="IPR012340">
    <property type="entry name" value="NA-bd_OB-fold"/>
</dbReference>
<dbReference type="AlphaFoldDB" id="A0A1A3P6I4"/>
<evidence type="ECO:0000259" key="18">
    <source>
        <dbReference type="PROSITE" id="PS51194"/>
    </source>
</evidence>
<dbReference type="GO" id="GO:0043138">
    <property type="term" value="F:3'-5' DNA helicase activity"/>
    <property type="evidence" value="ECO:0007669"/>
    <property type="project" value="UniProtKB-EC"/>
</dbReference>
<dbReference type="InterPro" id="IPR004609">
    <property type="entry name" value="ATP-dep_DNA_helicase_RecG"/>
</dbReference>
<evidence type="ECO:0000256" key="2">
    <source>
        <dbReference type="ARBA" id="ARBA00017846"/>
    </source>
</evidence>
<dbReference type="InterPro" id="IPR011545">
    <property type="entry name" value="DEAD/DEAH_box_helicase_dom"/>
</dbReference>
<dbReference type="SUPFAM" id="SSF52540">
    <property type="entry name" value="P-loop containing nucleoside triphosphate hydrolases"/>
    <property type="match status" value="2"/>
</dbReference>
<evidence type="ECO:0000256" key="7">
    <source>
        <dbReference type="ARBA" id="ARBA00022840"/>
    </source>
</evidence>